<name>A0AAJ5NQQ1_9BACT</name>
<gene>
    <name evidence="2" type="ORF">NCTC10125_00386</name>
</gene>
<protein>
    <recommendedName>
        <fullName evidence="4">NfeD-like C-terminal domain-containing protein</fullName>
    </recommendedName>
</protein>
<keyword evidence="1" id="KW-0812">Transmembrane</keyword>
<dbReference type="InterPro" id="IPR012340">
    <property type="entry name" value="NA-bd_OB-fold"/>
</dbReference>
<evidence type="ECO:0000256" key="1">
    <source>
        <dbReference type="SAM" id="Phobius"/>
    </source>
</evidence>
<evidence type="ECO:0008006" key="4">
    <source>
        <dbReference type="Google" id="ProtNLM"/>
    </source>
</evidence>
<dbReference type="AlphaFoldDB" id="A0AAJ5NQQ1"/>
<dbReference type="Gene3D" id="2.40.50.140">
    <property type="entry name" value="Nucleic acid-binding proteins"/>
    <property type="match status" value="1"/>
</dbReference>
<reference evidence="2 3" key="1">
    <citation type="submission" date="2019-01" db="EMBL/GenBank/DDBJ databases">
        <authorList>
            <consortium name="Pathogen Informatics"/>
        </authorList>
    </citation>
    <scope>NUCLEOTIDE SEQUENCE [LARGE SCALE GENOMIC DNA]</scope>
    <source>
        <strain evidence="2 3">NCTC10125</strain>
    </source>
</reference>
<feature type="transmembrane region" description="Helical" evidence="1">
    <location>
        <begin position="32"/>
        <end position="50"/>
    </location>
</feature>
<feature type="transmembrane region" description="Helical" evidence="1">
    <location>
        <begin position="6"/>
        <end position="25"/>
    </location>
</feature>
<evidence type="ECO:0000313" key="3">
    <source>
        <dbReference type="Proteomes" id="UP000289629"/>
    </source>
</evidence>
<keyword evidence="1" id="KW-0472">Membrane</keyword>
<dbReference type="RefSeq" id="WP_044635405.1">
    <property type="nucleotide sequence ID" value="NZ_CP007229.1"/>
</dbReference>
<feature type="transmembrane region" description="Helical" evidence="1">
    <location>
        <begin position="56"/>
        <end position="80"/>
    </location>
</feature>
<proteinExistence type="predicted"/>
<dbReference type="EMBL" id="LR214971">
    <property type="protein sequence ID" value="VEU61780.1"/>
    <property type="molecule type" value="Genomic_DNA"/>
</dbReference>
<accession>A0AAJ5NQQ1</accession>
<sequence length="162" mass="18543">MNLDDISQVIILIIWILVISTFVLVELFTTGIWSGLASVAAIPSLLITIFTNNSYWIILIEFLIFPILVLILYLTIYRILKKKLEKLNKNTGNLQELLRQKLGFVHFETNEYGVGENRLGQVNVEGKIYRAFSIPGEGLIIKDTKIQVIEVKGNVLYIKKYK</sequence>
<evidence type="ECO:0000313" key="2">
    <source>
        <dbReference type="EMBL" id="VEU61780.1"/>
    </source>
</evidence>
<dbReference type="Proteomes" id="UP000289629">
    <property type="component" value="Chromosome"/>
</dbReference>
<keyword evidence="1" id="KW-1133">Transmembrane helix</keyword>
<organism evidence="2 3">
    <name type="scientific">Mesomycoplasma dispar</name>
    <dbReference type="NCBI Taxonomy" id="86660"/>
    <lineage>
        <taxon>Bacteria</taxon>
        <taxon>Bacillati</taxon>
        <taxon>Mycoplasmatota</taxon>
        <taxon>Mycoplasmoidales</taxon>
        <taxon>Metamycoplasmataceae</taxon>
        <taxon>Mesomycoplasma</taxon>
    </lineage>
</organism>
<dbReference type="KEGG" id="mds:MDIS_01990"/>